<protein>
    <submittedName>
        <fullName evidence="3">SpoIID/LytB domain protein</fullName>
    </submittedName>
</protein>
<name>C5C135_BEUC1</name>
<keyword evidence="1" id="KW-0732">Signal</keyword>
<gene>
    <name evidence="3" type="ordered locus">Bcav_1179</name>
</gene>
<dbReference type="eggNOG" id="COG2385">
    <property type="taxonomic scope" value="Bacteria"/>
</dbReference>
<dbReference type="PANTHER" id="PTHR46580">
    <property type="entry name" value="SENSOR KINASE-RELATED"/>
    <property type="match status" value="1"/>
</dbReference>
<dbReference type="KEGG" id="bcv:Bcav_1179"/>
<dbReference type="Proteomes" id="UP000007962">
    <property type="component" value="Chromosome"/>
</dbReference>
<reference evidence="3 4" key="1">
    <citation type="journal article" date="2009" name="Stand. Genomic Sci.">
        <title>Complete genome sequence of Beutenbergia cavernae type strain (HKI 0122).</title>
        <authorList>
            <person name="Land M."/>
            <person name="Pukall R."/>
            <person name="Abt B."/>
            <person name="Goker M."/>
            <person name="Rohde M."/>
            <person name="Glavina Del Rio T."/>
            <person name="Tice H."/>
            <person name="Copeland A."/>
            <person name="Cheng J.F."/>
            <person name="Lucas S."/>
            <person name="Chen F."/>
            <person name="Nolan M."/>
            <person name="Bruce D."/>
            <person name="Goodwin L."/>
            <person name="Pitluck S."/>
            <person name="Ivanova N."/>
            <person name="Mavromatis K."/>
            <person name="Ovchinnikova G."/>
            <person name="Pati A."/>
            <person name="Chen A."/>
            <person name="Palaniappan K."/>
            <person name="Hauser L."/>
            <person name="Chang Y.J."/>
            <person name="Jefferies C.C."/>
            <person name="Saunders E."/>
            <person name="Brettin T."/>
            <person name="Detter J.C."/>
            <person name="Han C."/>
            <person name="Chain P."/>
            <person name="Bristow J."/>
            <person name="Eisen J.A."/>
            <person name="Markowitz V."/>
            <person name="Hugenholtz P."/>
            <person name="Kyrpides N.C."/>
            <person name="Klenk H.P."/>
            <person name="Lapidus A."/>
        </authorList>
    </citation>
    <scope>NUCLEOTIDE SEQUENCE [LARGE SCALE GENOMIC DNA]</scope>
    <source>
        <strain evidence="4">ATCC BAA-8 / DSM 12333 / NBRC 16432</strain>
    </source>
</reference>
<dbReference type="HOGENOM" id="CLU_416595_0_0_11"/>
<keyword evidence="4" id="KW-1185">Reference proteome</keyword>
<evidence type="ECO:0000313" key="4">
    <source>
        <dbReference type="Proteomes" id="UP000007962"/>
    </source>
</evidence>
<dbReference type="NCBIfam" id="TIGR02669">
    <property type="entry name" value="SpoIID_LytB"/>
    <property type="match status" value="1"/>
</dbReference>
<evidence type="ECO:0000259" key="2">
    <source>
        <dbReference type="Pfam" id="PF08486"/>
    </source>
</evidence>
<dbReference type="EMBL" id="CP001618">
    <property type="protein sequence ID" value="ACQ79439.1"/>
    <property type="molecule type" value="Genomic_DNA"/>
</dbReference>
<dbReference type="PANTHER" id="PTHR46580:SF4">
    <property type="entry name" value="ATP_GTP-BINDING PROTEIN"/>
    <property type="match status" value="1"/>
</dbReference>
<dbReference type="Gene3D" id="2.130.10.130">
    <property type="entry name" value="Integrin alpha, N-terminal"/>
    <property type="match status" value="1"/>
</dbReference>
<sequence>MLAVTLHPVAAQAVESHPVAPDGTVTFDGHGYGHGRGLSQWGAYGAATRGLTTAQILGFYYPGTSLTGQPNTDIVVRLSTSWPGELRVDQASGLALRSQSGTVRLPTTSSAGQRILSWRLVSVSGGMRLQYVDAGQATWRNHSVVAGTYADFTSSAGAVRLVRPDYTRREYRGALGVRRGSDGVLTTVNVVRMESYLRAVVPAEMPASWPAAALGAQSVAARTYASHQRYTSSGPIDTCDTTACQVYAGRATYSLSGSLVTNHEHASSDAAIARTANQVVITGGAFSYAFTQFGASNGGWSVAGSQPYLVSRHDPYDGVVPSNAHDWTTTVRASTIQAAYPRIGTFRRLTVLGRDGRGEWGGRVTSVRVEGSSSSVVVTADQLRFALGLRSTWWTTAGQQQPVGGMVTDVTGDGYADVWARRTVTGTLYFFRGRPDGTFEPARAVGSGWDMHDTLISPGDVTGDGIPDIYARERGTGQLWLYPMNRSGEATSRRVVGTGWDTIDMLVPAGDVTRDGRPDLYGRVAEDGTLRLYPGSAGGGFSSRRQVGTGWHPVDAVVGVGDISRDGIPDLVARRGGHLYRYTVRSDGTLAPAVAFNSGWAGFDTVVGGRDSAGAFLLVRDPTTSNGRLLRYPISASGLVSAPRVVGSSGWNIHAAVL</sequence>
<accession>C5C135</accession>
<dbReference type="Pfam" id="PF08486">
    <property type="entry name" value="SpoIID"/>
    <property type="match status" value="1"/>
</dbReference>
<dbReference type="AlphaFoldDB" id="C5C135"/>
<dbReference type="GO" id="GO:0030435">
    <property type="term" value="P:sporulation resulting in formation of a cellular spore"/>
    <property type="evidence" value="ECO:0007669"/>
    <property type="project" value="InterPro"/>
</dbReference>
<dbReference type="InterPro" id="IPR013693">
    <property type="entry name" value="SpoIID/LytB_N"/>
</dbReference>
<dbReference type="InterPro" id="IPR028994">
    <property type="entry name" value="Integrin_alpha_N"/>
</dbReference>
<feature type="domain" description="Sporulation stage II protein D amidase enhancer LytB N-terminal" evidence="2">
    <location>
        <begin position="183"/>
        <end position="280"/>
    </location>
</feature>
<dbReference type="Pfam" id="PF13517">
    <property type="entry name" value="FG-GAP_3"/>
    <property type="match status" value="1"/>
</dbReference>
<dbReference type="InterPro" id="IPR013517">
    <property type="entry name" value="FG-GAP"/>
</dbReference>
<dbReference type="InterPro" id="IPR013486">
    <property type="entry name" value="SpoIID/LytB"/>
</dbReference>
<evidence type="ECO:0000256" key="1">
    <source>
        <dbReference type="ARBA" id="ARBA00022729"/>
    </source>
</evidence>
<organism evidence="3 4">
    <name type="scientific">Beutenbergia cavernae (strain ATCC BAA-8 / DSM 12333 / CCUG 43141 / JCM 11478 / NBRC 16432 / NCIMB 13614 / HKI 0122)</name>
    <dbReference type="NCBI Taxonomy" id="471853"/>
    <lineage>
        <taxon>Bacteria</taxon>
        <taxon>Bacillati</taxon>
        <taxon>Actinomycetota</taxon>
        <taxon>Actinomycetes</taxon>
        <taxon>Micrococcales</taxon>
        <taxon>Beutenbergiaceae</taxon>
        <taxon>Beutenbergia</taxon>
    </lineage>
</organism>
<dbReference type="SUPFAM" id="SSF69318">
    <property type="entry name" value="Integrin alpha N-terminal domain"/>
    <property type="match status" value="1"/>
</dbReference>
<dbReference type="STRING" id="471853.Bcav_1179"/>
<proteinExistence type="predicted"/>
<evidence type="ECO:0000313" key="3">
    <source>
        <dbReference type="EMBL" id="ACQ79439.1"/>
    </source>
</evidence>